<protein>
    <recommendedName>
        <fullName evidence="4 10">TraT complement resistance protein</fullName>
    </recommendedName>
</protein>
<keyword evidence="5" id="KW-0732">Signal</keyword>
<evidence type="ECO:0000256" key="9">
    <source>
        <dbReference type="ARBA" id="ARBA00023288"/>
    </source>
</evidence>
<proteinExistence type="inferred from homology"/>
<dbReference type="AlphaFoldDB" id="A9QNS1"/>
<organism evidence="11">
    <name type="scientific">Salmonella enterica subsp. enterica serovar Choleraesuis</name>
    <dbReference type="NCBI Taxonomy" id="119912"/>
    <lineage>
        <taxon>Bacteria</taxon>
        <taxon>Pseudomonadati</taxon>
        <taxon>Pseudomonadota</taxon>
        <taxon>Gammaproteobacteria</taxon>
        <taxon>Enterobacterales</taxon>
        <taxon>Enterobacteriaceae</taxon>
        <taxon>Salmonella</taxon>
    </lineage>
</organism>
<evidence type="ECO:0000256" key="1">
    <source>
        <dbReference type="ARBA" id="ARBA00002068"/>
    </source>
</evidence>
<keyword evidence="8" id="KW-0564">Palmitate</keyword>
<dbReference type="NCBIfam" id="NF010291">
    <property type="entry name" value="PRK13731.1"/>
    <property type="match status" value="1"/>
</dbReference>
<keyword evidence="10" id="KW-0998">Cell outer membrane</keyword>
<comment type="subcellular location">
    <subcellularLocation>
        <location evidence="2">Cell outer membrane</location>
        <topology evidence="2">Lipid-anchor</topology>
    </subcellularLocation>
</comment>
<keyword evidence="11" id="KW-0614">Plasmid</keyword>
<evidence type="ECO:0000256" key="3">
    <source>
        <dbReference type="ARBA" id="ARBA00009900"/>
    </source>
</evidence>
<dbReference type="InterPro" id="IPR008874">
    <property type="entry name" value="TraT_complement-R"/>
</dbReference>
<dbReference type="EMBL" id="EU219534">
    <property type="protein sequence ID" value="ABX56761.1"/>
    <property type="molecule type" value="Genomic_DNA"/>
</dbReference>
<evidence type="ECO:0000256" key="6">
    <source>
        <dbReference type="ARBA" id="ARBA00022971"/>
    </source>
</evidence>
<dbReference type="Pfam" id="PF05818">
    <property type="entry name" value="TraT"/>
    <property type="match status" value="1"/>
</dbReference>
<keyword evidence="6 10" id="KW-0184">Conjugation</keyword>
<dbReference type="PIRSF" id="PIRSF002859">
    <property type="entry name" value="Lipo_traT"/>
    <property type="match status" value="1"/>
</dbReference>
<keyword evidence="7 10" id="KW-0472">Membrane</keyword>
<keyword evidence="9" id="KW-0449">Lipoprotein</keyword>
<reference evidence="11" key="1">
    <citation type="submission" date="2007-10" db="EMBL/GenBank/DDBJ databases">
        <authorList>
            <person name="Fu Y.-M."/>
            <person name="Chu C.-S."/>
            <person name="Chen C.-L."/>
            <person name="Chiu C.-H."/>
        </authorList>
    </citation>
    <scope>NUCLEOTIDE SEQUENCE</scope>
    <source>
        <strain evidence="11">OU7519</strain>
        <plasmid evidence="11">pOU7519</plasmid>
    </source>
</reference>
<sequence>MSHLKIRKVTDEKEILMKMKKIMMVALVSSTLALSGCGAMSTAIKKRNLEVKTQMSQTIWLDPSSERTVYLQVKNTSDKDMSDLQSLIAKDIQAKGYTVVTSPDKAYYWIQANVLKADKMDLRESQGWLNRGYEGALSGAALGAGITAYNSNSAGATLGVGLAAGLAGMAADALVEDVNYTMITDVQIAERTKATVTTDNVAALRQGTSGAKIQTSTETGNQHKYQTRVVSNANKVNLKFEEAKPVLEEQLAKSIANIL</sequence>
<name>A9QNS1_SALET</name>
<gene>
    <name evidence="11" type="primary">traT</name>
    <name evidence="11" type="ORF">pOU7519_40</name>
</gene>
<evidence type="ECO:0000256" key="5">
    <source>
        <dbReference type="ARBA" id="ARBA00022729"/>
    </source>
</evidence>
<evidence type="ECO:0000256" key="8">
    <source>
        <dbReference type="ARBA" id="ARBA00023139"/>
    </source>
</evidence>
<evidence type="ECO:0000256" key="2">
    <source>
        <dbReference type="ARBA" id="ARBA00004459"/>
    </source>
</evidence>
<comment type="similarity">
    <text evidence="3 10">Belongs to the TraT lipoprotein family.</text>
</comment>
<evidence type="ECO:0000313" key="11">
    <source>
        <dbReference type="EMBL" id="ABX56761.1"/>
    </source>
</evidence>
<evidence type="ECO:0000256" key="4">
    <source>
        <dbReference type="ARBA" id="ARBA00015578"/>
    </source>
</evidence>
<dbReference type="GO" id="GO:0009279">
    <property type="term" value="C:cell outer membrane"/>
    <property type="evidence" value="ECO:0007669"/>
    <property type="project" value="UniProtKB-SubCell"/>
</dbReference>
<evidence type="ECO:0000256" key="7">
    <source>
        <dbReference type="ARBA" id="ARBA00023136"/>
    </source>
</evidence>
<evidence type="ECO:0000256" key="10">
    <source>
        <dbReference type="PIRNR" id="PIRNR002859"/>
    </source>
</evidence>
<comment type="function">
    <text evidence="1 10">Responsible for preventing unproductive conjugation between bacteria carrying like plasmids.</text>
</comment>
<geneLocation type="plasmid" evidence="11">
    <name>pOU7519</name>
</geneLocation>
<accession>A9QNS1</accession>